<reference evidence="1 2" key="1">
    <citation type="journal article" date="2010" name="Genome Biol.">
        <title>A first genome assembly of the barley fungal pathogen Pyrenophora teres f. teres.</title>
        <authorList>
            <person name="Ellwood S.R."/>
            <person name="Liu Z."/>
            <person name="Syme R.A."/>
            <person name="Lai Z."/>
            <person name="Hane J.K."/>
            <person name="Keiper F."/>
            <person name="Moffat C.S."/>
            <person name="Oliver R.P."/>
            <person name="Friesen T.L."/>
        </authorList>
    </citation>
    <scope>NUCLEOTIDE SEQUENCE [LARGE SCALE GENOMIC DNA]</scope>
    <source>
        <strain evidence="1 2">0-1</strain>
    </source>
</reference>
<dbReference type="KEGG" id="pte:PTT_06673"/>
<evidence type="ECO:0000313" key="1">
    <source>
        <dbReference type="EMBL" id="EFQ95365.1"/>
    </source>
</evidence>
<proteinExistence type="predicted"/>
<dbReference type="Proteomes" id="UP000001067">
    <property type="component" value="Unassembled WGS sequence"/>
</dbReference>
<organism evidence="2">
    <name type="scientific">Pyrenophora teres f. teres (strain 0-1)</name>
    <name type="common">Barley net blotch fungus</name>
    <name type="synonym">Drechslera teres f. teres</name>
    <dbReference type="NCBI Taxonomy" id="861557"/>
    <lineage>
        <taxon>Eukaryota</taxon>
        <taxon>Fungi</taxon>
        <taxon>Dikarya</taxon>
        <taxon>Ascomycota</taxon>
        <taxon>Pezizomycotina</taxon>
        <taxon>Dothideomycetes</taxon>
        <taxon>Pleosporomycetidae</taxon>
        <taxon>Pleosporales</taxon>
        <taxon>Pleosporineae</taxon>
        <taxon>Pleosporaceae</taxon>
        <taxon>Pyrenophora</taxon>
    </lineage>
</organism>
<evidence type="ECO:0000313" key="2">
    <source>
        <dbReference type="Proteomes" id="UP000001067"/>
    </source>
</evidence>
<protein>
    <submittedName>
        <fullName evidence="1">Uncharacterized protein</fullName>
    </submittedName>
</protein>
<dbReference type="HOGENOM" id="CLU_615602_0_0_1"/>
<dbReference type="OrthoDB" id="3793130at2759"/>
<dbReference type="AlphaFoldDB" id="E3RFY8"/>
<accession>E3RFY8</accession>
<keyword evidence="2" id="KW-1185">Reference proteome</keyword>
<gene>
    <name evidence="1" type="ORF">PTT_06673</name>
</gene>
<dbReference type="EMBL" id="GL532831">
    <property type="protein sequence ID" value="EFQ95365.1"/>
    <property type="molecule type" value="Genomic_DNA"/>
</dbReference>
<sequence>MEYLKKQRRAVEEYEKMLVDHVRSPDITTLSINVKENTIPCWDYCSRLHYLACGHDIHTEKPSMCGRNCINPIQNFAQFVCILCERQKMIKSGRISYRSSRPTELMLPDFPAFDQSHIPIMMRARDCNIAAIQWSLRKVVIPQTAKEIAILRLNDKRRLHGLLESLEKTARRLGCTPRLIGQIKENFMFCVDHQHLWVTVPYGQLATVVLYLTVMAKTGKPWLLNAMAIQFSASIEGLEDLLALVKNALIDFNGRKAIASFMPLFPTIRHEFRGKEEILTHLALKLWGTLLERDIFCFDFIEKFWRRIAVSCIYAVVRRNEILHFDEAIIKEKHIEKICTAISTGKYGQEGRVLDQRVAWQIAGDGAYHLLRVKVKERRQRKLRLRGARARDQGSNLGVDTLLASGVEQRPVASLYRVFANVEFNSWDTVLYGEGYEDVKRARKS</sequence>
<name>E3RFY8_PYRTT</name>